<dbReference type="SMART" id="SM00606">
    <property type="entry name" value="CBD_IV"/>
    <property type="match status" value="1"/>
</dbReference>
<dbReference type="InterPro" id="IPR000169">
    <property type="entry name" value="Pept_cys_AS"/>
</dbReference>
<feature type="domain" description="CBM6" evidence="3">
    <location>
        <begin position="368"/>
        <end position="504"/>
    </location>
</feature>
<accession>B8GFQ2</accession>
<dbReference type="PROSITE" id="PS51766">
    <property type="entry name" value="DOCKERIN"/>
    <property type="match status" value="1"/>
</dbReference>
<dbReference type="PANTHER" id="PTHR40469:SF2">
    <property type="entry name" value="GALACTOSE-BINDING DOMAIN-LIKE SUPERFAMILY PROTEIN"/>
    <property type="match status" value="1"/>
</dbReference>
<sequence precursor="true">MQRHTLYNILVIGLILAAVGVVSAADPVTLSATNVSGDQVQSADPFMHPSPEVLKRWIDEYNMAPEAPQPSFLRRMMASFQTEQNLLSVISYNVTERNQNPIGNCWVWASTGVLEVALSEQQSIKDRLSIQYLDSNYNGGSGPNWAGEGGTLGDFVGFYSEKKIAVPWSNTNASFQDGTAYSEARMKAAVAAADIQTVPNYPITSITEQRIPTAGVGDSAAIANIKGTLDSGKALYLGFVMPNADAVVSFSNFWYYQGEDAVWNPSPFAGKPYDPSHGASHAVTIVGYNMTDPNNRYWIALNSMGAGASGNRPDGTFRIKMDIDYNAICPYVFTVPMTTWETEGVTFGEIPTPIPTLAPYNGSHQVPGVLQAEDYDLGGEGIAYHDTTTGNAGGAYRSDDVDIETAGGITDIGWIRDGEWLEYTLNVASSGSYTATFRTATWSNGKAITIQVDGQEVGTVQVPNTGGSEQYTSVSTTLPLTAGLRHLNLSFVGDGLNLDQVSFTTGQAVQVVPGATELPRDLNSDGLYEDLNGDGSLNFNDVVLFFNQMDWITENEPINTFDFNRDGQIDFNDIVLLFNQL</sequence>
<dbReference type="STRING" id="521011.Mpal_2671"/>
<dbReference type="PROSITE" id="PS00639">
    <property type="entry name" value="THIOL_PROTEASE_HIS"/>
    <property type="match status" value="1"/>
</dbReference>
<dbReference type="PROSITE" id="PS51175">
    <property type="entry name" value="CBM6"/>
    <property type="match status" value="1"/>
</dbReference>
<dbReference type="GeneID" id="25394233"/>
<dbReference type="Proteomes" id="UP000002457">
    <property type="component" value="Chromosome"/>
</dbReference>
<dbReference type="InterPro" id="IPR002048">
    <property type="entry name" value="EF_hand_dom"/>
</dbReference>
<dbReference type="AlphaFoldDB" id="B8GFQ2"/>
<dbReference type="GO" id="GO:0000272">
    <property type="term" value="P:polysaccharide catabolic process"/>
    <property type="evidence" value="ECO:0007669"/>
    <property type="project" value="InterPro"/>
</dbReference>
<dbReference type="InterPro" id="IPR016134">
    <property type="entry name" value="Dockerin_dom"/>
</dbReference>
<dbReference type="InterPro" id="IPR005084">
    <property type="entry name" value="CBM6"/>
</dbReference>
<dbReference type="GO" id="GO:0004553">
    <property type="term" value="F:hydrolase activity, hydrolyzing O-glycosyl compounds"/>
    <property type="evidence" value="ECO:0007669"/>
    <property type="project" value="InterPro"/>
</dbReference>
<feature type="domain" description="Dockerin" evidence="4">
    <location>
        <begin position="524"/>
        <end position="581"/>
    </location>
</feature>
<protein>
    <submittedName>
        <fullName evidence="5">Carbohydrate binding family 6</fullName>
    </submittedName>
</protein>
<dbReference type="InterPro" id="IPR018247">
    <property type="entry name" value="EF_Hand_1_Ca_BS"/>
</dbReference>
<evidence type="ECO:0000259" key="2">
    <source>
        <dbReference type="PROSITE" id="PS50222"/>
    </source>
</evidence>
<dbReference type="InterPro" id="IPR036439">
    <property type="entry name" value="Dockerin_dom_sf"/>
</dbReference>
<dbReference type="InterPro" id="IPR002105">
    <property type="entry name" value="Dockerin_1_rpt"/>
</dbReference>
<dbReference type="KEGG" id="mpl:Mpal_2671"/>
<dbReference type="PROSITE" id="PS00139">
    <property type="entry name" value="THIOL_PROTEASE_CYS"/>
    <property type="match status" value="1"/>
</dbReference>
<dbReference type="SUPFAM" id="SSF54001">
    <property type="entry name" value="Cysteine proteinases"/>
    <property type="match status" value="1"/>
</dbReference>
<dbReference type="eggNOG" id="arCOG03611">
    <property type="taxonomic scope" value="Archaea"/>
</dbReference>
<organism evidence="5 6">
    <name type="scientific">Methanosphaerula palustris (strain ATCC BAA-1556 / DSM 19958 / E1-9c)</name>
    <dbReference type="NCBI Taxonomy" id="521011"/>
    <lineage>
        <taxon>Archaea</taxon>
        <taxon>Methanobacteriati</taxon>
        <taxon>Methanobacteriota</taxon>
        <taxon>Stenosarchaea group</taxon>
        <taxon>Methanomicrobia</taxon>
        <taxon>Methanomicrobiales</taxon>
        <taxon>Methanoregulaceae</taxon>
        <taxon>Methanosphaerula</taxon>
    </lineage>
</organism>
<dbReference type="CAZy" id="CBM6">
    <property type="family name" value="Carbohydrate-Binding Module Family 6"/>
</dbReference>
<evidence type="ECO:0000259" key="3">
    <source>
        <dbReference type="PROSITE" id="PS51175"/>
    </source>
</evidence>
<dbReference type="HOGENOM" id="CLU_485418_0_0_2"/>
<evidence type="ECO:0000313" key="6">
    <source>
        <dbReference type="Proteomes" id="UP000002457"/>
    </source>
</evidence>
<dbReference type="CDD" id="cd14254">
    <property type="entry name" value="Dockerin_II"/>
    <property type="match status" value="1"/>
</dbReference>
<dbReference type="Gene3D" id="3.90.70.10">
    <property type="entry name" value="Cysteine proteinases"/>
    <property type="match status" value="1"/>
</dbReference>
<dbReference type="PROSITE" id="PS00018">
    <property type="entry name" value="EF_HAND_1"/>
    <property type="match status" value="2"/>
</dbReference>
<dbReference type="EMBL" id="CP001338">
    <property type="protein sequence ID" value="ACL17935.1"/>
    <property type="molecule type" value="Genomic_DNA"/>
</dbReference>
<dbReference type="GO" id="GO:0030246">
    <property type="term" value="F:carbohydrate binding"/>
    <property type="evidence" value="ECO:0007669"/>
    <property type="project" value="InterPro"/>
</dbReference>
<dbReference type="Gene3D" id="2.60.120.260">
    <property type="entry name" value="Galactose-binding domain-like"/>
    <property type="match status" value="1"/>
</dbReference>
<dbReference type="InterPro" id="IPR025660">
    <property type="entry name" value="Pept_his_AS"/>
</dbReference>
<dbReference type="SUPFAM" id="SSF49785">
    <property type="entry name" value="Galactose-binding domain-like"/>
    <property type="match status" value="1"/>
</dbReference>
<dbReference type="InterPro" id="IPR038765">
    <property type="entry name" value="Papain-like_cys_pep_sf"/>
</dbReference>
<dbReference type="CDD" id="cd04080">
    <property type="entry name" value="CBM6_cellulase-like"/>
    <property type="match status" value="1"/>
</dbReference>
<name>B8GFQ2_METPE</name>
<dbReference type="SUPFAM" id="SSF63446">
    <property type="entry name" value="Type I dockerin domain"/>
    <property type="match status" value="1"/>
</dbReference>
<dbReference type="Gene3D" id="1.10.1330.10">
    <property type="entry name" value="Dockerin domain"/>
    <property type="match status" value="1"/>
</dbReference>
<evidence type="ECO:0000259" key="4">
    <source>
        <dbReference type="PROSITE" id="PS51766"/>
    </source>
</evidence>
<dbReference type="PROSITE" id="PS50222">
    <property type="entry name" value="EF_HAND_2"/>
    <property type="match status" value="1"/>
</dbReference>
<dbReference type="GO" id="GO:0005509">
    <property type="term" value="F:calcium ion binding"/>
    <property type="evidence" value="ECO:0007669"/>
    <property type="project" value="InterPro"/>
</dbReference>
<dbReference type="RefSeq" id="WP_012619254.1">
    <property type="nucleotide sequence ID" value="NC_011832.1"/>
</dbReference>
<proteinExistence type="predicted"/>
<feature type="domain" description="EF-hand" evidence="2">
    <location>
        <begin position="558"/>
        <end position="581"/>
    </location>
</feature>
<keyword evidence="6" id="KW-1185">Reference proteome</keyword>
<keyword evidence="1" id="KW-0732">Signal</keyword>
<dbReference type="Pfam" id="PF03422">
    <property type="entry name" value="CBM_6"/>
    <property type="match status" value="1"/>
</dbReference>
<reference evidence="5 6" key="1">
    <citation type="journal article" date="2015" name="Genome Announc.">
        <title>Complete Genome Sequence of Methanosphaerula palustris E1-9CT, a Hydrogenotrophic Methanogen Isolated from a Minerotrophic Fen Peatland.</title>
        <authorList>
            <person name="Cadillo-Quiroz H."/>
            <person name="Browne P."/>
            <person name="Kyrpides N."/>
            <person name="Woyke T."/>
            <person name="Goodwin L."/>
            <person name="Detter C."/>
            <person name="Yavitt J.B."/>
            <person name="Zinder S.H."/>
        </authorList>
    </citation>
    <scope>NUCLEOTIDE SEQUENCE [LARGE SCALE GENOMIC DNA]</scope>
    <source>
        <strain evidence="6">ATCC BAA-1556 / DSM 19958 / E1-9c</strain>
    </source>
</reference>
<dbReference type="PANTHER" id="PTHR40469">
    <property type="entry name" value="SECRETED GLYCOSYL HYDROLASE"/>
    <property type="match status" value="1"/>
</dbReference>
<dbReference type="InterPro" id="IPR006584">
    <property type="entry name" value="Cellulose-bd_IV"/>
</dbReference>
<evidence type="ECO:0000256" key="1">
    <source>
        <dbReference type="ARBA" id="ARBA00022729"/>
    </source>
</evidence>
<dbReference type="Pfam" id="PF00404">
    <property type="entry name" value="Dockerin_1"/>
    <property type="match status" value="1"/>
</dbReference>
<dbReference type="InterPro" id="IPR008979">
    <property type="entry name" value="Galactose-bd-like_sf"/>
</dbReference>
<gene>
    <name evidence="5" type="ordered locus">Mpal_2671</name>
</gene>
<evidence type="ECO:0000313" key="5">
    <source>
        <dbReference type="EMBL" id="ACL17935.1"/>
    </source>
</evidence>